<feature type="domain" description="OmpR/PhoB-type" evidence="2">
    <location>
        <begin position="274"/>
        <end position="336"/>
    </location>
</feature>
<gene>
    <name evidence="4" type="ORF">ADN01_10265</name>
    <name evidence="3" type="ORF">LSAC_03259</name>
</gene>
<dbReference type="Gene3D" id="1.10.10.10">
    <property type="entry name" value="Winged helix-like DNA-binding domain superfamily/Winged helix DNA-binding domain"/>
    <property type="match status" value="1"/>
</dbReference>
<sequence length="363" mass="39713">MNIGIDYPPRYRQTEIQTLRRWLQAGKCAWVAGLSGCGKSALLAALMQFEGAALGAVWVNMQALEPPDAASLFRAALLALGEPMPSHGDWFSALEVAVERRLLRSPGRVCLLLDGYDRAANSAVELHLRSLHDDFDRRLSYVTTARRAPAYASELDELFTEQTLWLGPLGVEDARWTARQAAARMGFAWEAQALSTLVSLTGGYPALITAACEAFADGCPLTLEDLRIHPAVVRRVDAVWAQSPSAGELERLQLDKIALLKPVEKAPAAWETQALTDAEGDLLEYLMLHPHMTFTAAALCAAVWPEGGPPPQRLPEILQRLMRKVEPDPARPVYIHLQPDGSVRFTPAHQIDRLAGEDAAAEG</sequence>
<dbReference type="STRING" id="229921.ADN01_10265"/>
<name>A0A0M8JPV7_9CHLR</name>
<dbReference type="GO" id="GO:0006355">
    <property type="term" value="P:regulation of DNA-templated transcription"/>
    <property type="evidence" value="ECO:0007669"/>
    <property type="project" value="InterPro"/>
</dbReference>
<dbReference type="RefSeq" id="WP_062419643.1">
    <property type="nucleotide sequence ID" value="NZ_BBXZ01000173.1"/>
</dbReference>
<accession>A0A0M8JPV7</accession>
<evidence type="ECO:0000256" key="1">
    <source>
        <dbReference type="ARBA" id="ARBA00023125"/>
    </source>
</evidence>
<evidence type="ECO:0000313" key="3">
    <source>
        <dbReference type="EMBL" id="GAP19357.1"/>
    </source>
</evidence>
<dbReference type="InterPro" id="IPR036388">
    <property type="entry name" value="WH-like_DNA-bd_sf"/>
</dbReference>
<dbReference type="Pfam" id="PF00486">
    <property type="entry name" value="Trans_reg_C"/>
    <property type="match status" value="1"/>
</dbReference>
<evidence type="ECO:0000259" key="2">
    <source>
        <dbReference type="Pfam" id="PF00486"/>
    </source>
</evidence>
<dbReference type="Proteomes" id="UP000050501">
    <property type="component" value="Unassembled WGS sequence"/>
</dbReference>
<reference evidence="3" key="1">
    <citation type="journal article" date="2015" name="Genome Announc.">
        <title>Draft Genome Sequences of Anaerolinea thermolimosa IMO-1, Bellilinea caldifistulae GOMI-1, Leptolinea tardivitalis YMTK-2, Levilinea saccharolytica KIBI-1, Longilinea arvoryzae KOME-1, Previously Described as Members of the Class Anaerolineae (Chloroflexi).</title>
        <authorList>
            <person name="Matsuura N."/>
            <person name="Tourlousse M.D."/>
            <person name="Ohashi A."/>
            <person name="Hugenholtz P."/>
            <person name="Sekiguchi Y."/>
        </authorList>
    </citation>
    <scope>NUCLEOTIDE SEQUENCE</scope>
    <source>
        <strain evidence="3">KIBI-1</strain>
    </source>
</reference>
<evidence type="ECO:0000313" key="5">
    <source>
        <dbReference type="Proteomes" id="UP000050501"/>
    </source>
</evidence>
<dbReference type="GO" id="GO:0000160">
    <property type="term" value="P:phosphorelay signal transduction system"/>
    <property type="evidence" value="ECO:0007669"/>
    <property type="project" value="InterPro"/>
</dbReference>
<dbReference type="OrthoDB" id="9802426at2"/>
<dbReference type="AlphaFoldDB" id="A0A0M8JPV7"/>
<dbReference type="InterPro" id="IPR001867">
    <property type="entry name" value="OmpR/PhoB-type_DNA-bd"/>
</dbReference>
<dbReference type="EMBL" id="LGCM01000038">
    <property type="protein sequence ID" value="KPL80876.1"/>
    <property type="molecule type" value="Genomic_DNA"/>
</dbReference>
<dbReference type="Gene3D" id="3.40.50.300">
    <property type="entry name" value="P-loop containing nucleotide triphosphate hydrolases"/>
    <property type="match status" value="1"/>
</dbReference>
<keyword evidence="1 3" id="KW-0238">DNA-binding</keyword>
<dbReference type="SUPFAM" id="SSF46894">
    <property type="entry name" value="C-terminal effector domain of the bipartite response regulators"/>
    <property type="match status" value="1"/>
</dbReference>
<dbReference type="GO" id="GO:0003677">
    <property type="term" value="F:DNA binding"/>
    <property type="evidence" value="ECO:0007669"/>
    <property type="project" value="UniProtKB-KW"/>
</dbReference>
<organism evidence="3">
    <name type="scientific">Levilinea saccharolytica</name>
    <dbReference type="NCBI Taxonomy" id="229921"/>
    <lineage>
        <taxon>Bacteria</taxon>
        <taxon>Bacillati</taxon>
        <taxon>Chloroflexota</taxon>
        <taxon>Anaerolineae</taxon>
        <taxon>Anaerolineales</taxon>
        <taxon>Anaerolineaceae</taxon>
        <taxon>Levilinea</taxon>
    </lineage>
</organism>
<reference evidence="4 5" key="2">
    <citation type="submission" date="2015-07" db="EMBL/GenBank/DDBJ databases">
        <title>Genome sequence of Levilinea saccharolytica DSM 16555.</title>
        <authorList>
            <person name="Hemp J."/>
            <person name="Ward L.M."/>
            <person name="Pace L.A."/>
            <person name="Fischer W.W."/>
        </authorList>
    </citation>
    <scope>NUCLEOTIDE SEQUENCE [LARGE SCALE GENOMIC DNA]</scope>
    <source>
        <strain evidence="4 5">KIBI-1</strain>
    </source>
</reference>
<evidence type="ECO:0000313" key="4">
    <source>
        <dbReference type="EMBL" id="KPL80876.1"/>
    </source>
</evidence>
<dbReference type="InterPro" id="IPR027417">
    <property type="entry name" value="P-loop_NTPase"/>
</dbReference>
<dbReference type="EMBL" id="DF967975">
    <property type="protein sequence ID" value="GAP19357.1"/>
    <property type="molecule type" value="Genomic_DNA"/>
</dbReference>
<proteinExistence type="predicted"/>
<dbReference type="InterPro" id="IPR016032">
    <property type="entry name" value="Sig_transdc_resp-reg_C-effctor"/>
</dbReference>
<keyword evidence="5" id="KW-1185">Reference proteome</keyword>
<dbReference type="SUPFAM" id="SSF52540">
    <property type="entry name" value="P-loop containing nucleoside triphosphate hydrolases"/>
    <property type="match status" value="1"/>
</dbReference>
<protein>
    <submittedName>
        <fullName evidence="3">Response regulator consisting of a CheY-like receiver domain and a winged-helix DNA-binding domain</fullName>
    </submittedName>
</protein>